<dbReference type="SFLD" id="SFLDG01139">
    <property type="entry name" value="C2.A:_Pyridoxal_Phosphate_Phos"/>
    <property type="match status" value="1"/>
</dbReference>
<dbReference type="InterPro" id="IPR023214">
    <property type="entry name" value="HAD_sf"/>
</dbReference>
<sequence>MKRFKGYLIDLDGTMYRGTEVIAEARDFVKRLISANIPYLYVTNNSTKTPEAVAQKLREFDIPAKKEDVFTSAMAAANYIWDENSSAKVFMIGEEGLKTALLDQNLHLAAEDETVDYVVIGMDQHINYEKLAAACLAVRKGASYIITNGDTALPTERGLLPGNGALSSVVTVSTQTKPLVIGKPESIIVDQAIKLLGIDKKDVAMVGDNYYTDILAGIHAGIETILVHTGVTTKEELMIIEEKPSFIVDSLSDWKLIK</sequence>
<dbReference type="GO" id="GO:0046872">
    <property type="term" value="F:metal ion binding"/>
    <property type="evidence" value="ECO:0007669"/>
    <property type="project" value="UniProtKB-KW"/>
</dbReference>
<reference evidence="9 10" key="1">
    <citation type="journal article" date="2003" name="Int. J. Syst. Evol. Microbiol.">
        <title>Bacillus nealsonii sp. nov., isolated from a spacecraft-assembly facility, whose spores are gamma-radiation resistant.</title>
        <authorList>
            <person name="Venkateswaran K."/>
            <person name="Kempf M."/>
            <person name="Chen F."/>
            <person name="Satomi M."/>
            <person name="Nicholson W."/>
            <person name="Kern R."/>
        </authorList>
    </citation>
    <scope>NUCLEOTIDE SEQUENCE [LARGE SCALE GENOMIC DNA]</scope>
    <source>
        <strain evidence="9 10">FO-92</strain>
    </source>
</reference>
<dbReference type="AlphaFoldDB" id="A0A2N0Z275"/>
<dbReference type="OrthoDB" id="9810449at2"/>
<evidence type="ECO:0000256" key="6">
    <source>
        <dbReference type="PIRSR" id="PIRSR000915-1"/>
    </source>
</evidence>
<keyword evidence="3 9" id="KW-0378">Hydrolase</keyword>
<dbReference type="SFLD" id="SFLDS00003">
    <property type="entry name" value="Haloacid_Dehalogenase"/>
    <property type="match status" value="1"/>
</dbReference>
<organism evidence="9 10">
    <name type="scientific">Niallia nealsonii</name>
    <dbReference type="NCBI Taxonomy" id="115979"/>
    <lineage>
        <taxon>Bacteria</taxon>
        <taxon>Bacillati</taxon>
        <taxon>Bacillota</taxon>
        <taxon>Bacilli</taxon>
        <taxon>Bacillales</taxon>
        <taxon>Bacillaceae</taxon>
        <taxon>Niallia</taxon>
    </lineage>
</organism>
<dbReference type="CDD" id="cd07530">
    <property type="entry name" value="HAD_Pase_UmpH-like"/>
    <property type="match status" value="1"/>
</dbReference>
<dbReference type="InterPro" id="IPR006354">
    <property type="entry name" value="HAD-SF_hydro_IIA_hyp1"/>
</dbReference>
<feature type="binding site" evidence="7">
    <location>
        <position position="183"/>
    </location>
    <ligand>
        <name>substrate</name>
    </ligand>
</feature>
<comment type="cofactor">
    <cofactor evidence="8">
        <name>Mg(2+)</name>
        <dbReference type="ChEBI" id="CHEBI:18420"/>
    </cofactor>
    <text evidence="8">Divalent metal ions. Mg(2+) is the most effective.</text>
</comment>
<keyword evidence="10" id="KW-1185">Reference proteome</keyword>
<dbReference type="PANTHER" id="PTHR19288">
    <property type="entry name" value="4-NITROPHENYLPHOSPHATASE-RELATED"/>
    <property type="match status" value="1"/>
</dbReference>
<dbReference type="NCBIfam" id="TIGR01457">
    <property type="entry name" value="HAD-SF-IIA-hyp2"/>
    <property type="match status" value="1"/>
</dbReference>
<feature type="active site" description="Proton donor" evidence="6">
    <location>
        <position position="12"/>
    </location>
</feature>
<evidence type="ECO:0000256" key="7">
    <source>
        <dbReference type="PIRSR" id="PIRSR000915-2"/>
    </source>
</evidence>
<evidence type="ECO:0000256" key="1">
    <source>
        <dbReference type="ARBA" id="ARBA00006696"/>
    </source>
</evidence>
<evidence type="ECO:0000313" key="9">
    <source>
        <dbReference type="EMBL" id="PKG23604.1"/>
    </source>
</evidence>
<evidence type="ECO:0000256" key="4">
    <source>
        <dbReference type="ARBA" id="ARBA00022842"/>
    </source>
</evidence>
<dbReference type="NCBIfam" id="TIGR01460">
    <property type="entry name" value="HAD-SF-IIA"/>
    <property type="match status" value="1"/>
</dbReference>
<dbReference type="EMBL" id="PISE01000022">
    <property type="protein sequence ID" value="PKG23604.1"/>
    <property type="molecule type" value="Genomic_DNA"/>
</dbReference>
<keyword evidence="4 5" id="KW-0460">Magnesium</keyword>
<evidence type="ECO:0000256" key="2">
    <source>
        <dbReference type="ARBA" id="ARBA00022723"/>
    </source>
</evidence>
<evidence type="ECO:0000256" key="3">
    <source>
        <dbReference type="ARBA" id="ARBA00022801"/>
    </source>
</evidence>
<comment type="similarity">
    <text evidence="1 5">Belongs to the HAD-like hydrolase superfamily. NagD family.</text>
</comment>
<dbReference type="SUPFAM" id="SSF56784">
    <property type="entry name" value="HAD-like"/>
    <property type="match status" value="1"/>
</dbReference>
<proteinExistence type="inferred from homology"/>
<feature type="binding site" evidence="8">
    <location>
        <position position="12"/>
    </location>
    <ligand>
        <name>Mg(2+)</name>
        <dbReference type="ChEBI" id="CHEBI:18420"/>
    </ligand>
</feature>
<name>A0A2N0Z275_9BACI</name>
<dbReference type="EC" id="3.1.3.-" evidence="5"/>
<dbReference type="PIRSF" id="PIRSF000915">
    <property type="entry name" value="PGP-type_phosphatase"/>
    <property type="match status" value="1"/>
</dbReference>
<comment type="caution">
    <text evidence="9">The sequence shown here is derived from an EMBL/GenBank/DDBJ whole genome shotgun (WGS) entry which is preliminary data.</text>
</comment>
<feature type="active site" description="Nucleophile" evidence="6">
    <location>
        <position position="10"/>
    </location>
</feature>
<keyword evidence="2 5" id="KW-0479">Metal-binding</keyword>
<dbReference type="Gene3D" id="3.40.50.1000">
    <property type="entry name" value="HAD superfamily/HAD-like"/>
    <property type="match status" value="2"/>
</dbReference>
<dbReference type="Proteomes" id="UP000233375">
    <property type="component" value="Unassembled WGS sequence"/>
</dbReference>
<dbReference type="GO" id="GO:0005737">
    <property type="term" value="C:cytoplasm"/>
    <property type="evidence" value="ECO:0007669"/>
    <property type="project" value="TreeGrafter"/>
</dbReference>
<dbReference type="GO" id="GO:0016791">
    <property type="term" value="F:phosphatase activity"/>
    <property type="evidence" value="ECO:0007669"/>
    <property type="project" value="TreeGrafter"/>
</dbReference>
<evidence type="ECO:0000256" key="5">
    <source>
        <dbReference type="PIRNR" id="PIRNR000915"/>
    </source>
</evidence>
<evidence type="ECO:0000313" key="10">
    <source>
        <dbReference type="Proteomes" id="UP000233375"/>
    </source>
</evidence>
<dbReference type="RefSeq" id="WP_101177339.1">
    <property type="nucleotide sequence ID" value="NZ_PISE01000022.1"/>
</dbReference>
<comment type="function">
    <text evidence="5">Catalyzes the dephosphorylation of 2-6 carbon acid sugars in vitro.</text>
</comment>
<feature type="binding site" evidence="8">
    <location>
        <position position="208"/>
    </location>
    <ligand>
        <name>Mg(2+)</name>
        <dbReference type="ChEBI" id="CHEBI:18420"/>
    </ligand>
</feature>
<dbReference type="FunFam" id="3.40.50.1000:FF:000053">
    <property type="entry name" value="TIGR01457 family HAD hydrolase"/>
    <property type="match status" value="1"/>
</dbReference>
<feature type="binding site" evidence="8">
    <location>
        <position position="10"/>
    </location>
    <ligand>
        <name>Mg(2+)</name>
        <dbReference type="ChEBI" id="CHEBI:18420"/>
    </ligand>
</feature>
<gene>
    <name evidence="9" type="ORF">CWS01_11480</name>
</gene>
<accession>A0A2N0Z275</accession>
<protein>
    <recommendedName>
        <fullName evidence="5">Acid sugar phosphatase</fullName>
        <ecNumber evidence="5">3.1.3.-</ecNumber>
    </recommendedName>
</protein>
<dbReference type="PANTHER" id="PTHR19288:SF46">
    <property type="entry name" value="HALOACID DEHALOGENASE-LIKE HYDROLASE DOMAIN-CONTAINING PROTEIN 2"/>
    <property type="match status" value="1"/>
</dbReference>
<dbReference type="InterPro" id="IPR036412">
    <property type="entry name" value="HAD-like_sf"/>
</dbReference>
<dbReference type="Pfam" id="PF13344">
    <property type="entry name" value="Hydrolase_6"/>
    <property type="match status" value="1"/>
</dbReference>
<dbReference type="InterPro" id="IPR006357">
    <property type="entry name" value="HAD-SF_hydro_IIA"/>
</dbReference>
<dbReference type="Pfam" id="PF13242">
    <property type="entry name" value="Hydrolase_like"/>
    <property type="match status" value="1"/>
</dbReference>
<evidence type="ECO:0000256" key="8">
    <source>
        <dbReference type="PIRSR" id="PIRSR000915-3"/>
    </source>
</evidence>